<evidence type="ECO:0000313" key="1">
    <source>
        <dbReference type="EMBL" id="CAH2058174.1"/>
    </source>
</evidence>
<accession>A0AAU9S4E8</accession>
<dbReference type="EMBL" id="OU466860">
    <property type="protein sequence ID" value="CAH2058174.1"/>
    <property type="molecule type" value="Genomic_DNA"/>
</dbReference>
<feature type="non-terminal residue" evidence="1">
    <location>
        <position position="79"/>
    </location>
</feature>
<gene>
    <name evidence="1" type="ORF">TAV2_LOCUS14551</name>
</gene>
<protein>
    <submittedName>
        <fullName evidence="1">Uncharacterized protein</fullName>
    </submittedName>
</protein>
<name>A0AAU9S4E8_THLAR</name>
<dbReference type="AlphaFoldDB" id="A0AAU9S4E8"/>
<reference evidence="1 2" key="1">
    <citation type="submission" date="2022-03" db="EMBL/GenBank/DDBJ databases">
        <authorList>
            <person name="Nunn A."/>
            <person name="Chopra R."/>
            <person name="Nunn A."/>
            <person name="Contreras Garrido A."/>
        </authorList>
    </citation>
    <scope>NUCLEOTIDE SEQUENCE [LARGE SCALE GENOMIC DNA]</scope>
</reference>
<sequence length="79" mass="8618">MATTMKFVSFAMLLALIFSDLLLRKVIRCAAILIQNSENAIQLKMKSDATIGVLKVVIMAKVVSASIFIMEDNAIVSVN</sequence>
<evidence type="ECO:0000313" key="2">
    <source>
        <dbReference type="Proteomes" id="UP000836841"/>
    </source>
</evidence>
<organism evidence="1 2">
    <name type="scientific">Thlaspi arvense</name>
    <name type="common">Field penny-cress</name>
    <dbReference type="NCBI Taxonomy" id="13288"/>
    <lineage>
        <taxon>Eukaryota</taxon>
        <taxon>Viridiplantae</taxon>
        <taxon>Streptophyta</taxon>
        <taxon>Embryophyta</taxon>
        <taxon>Tracheophyta</taxon>
        <taxon>Spermatophyta</taxon>
        <taxon>Magnoliopsida</taxon>
        <taxon>eudicotyledons</taxon>
        <taxon>Gunneridae</taxon>
        <taxon>Pentapetalae</taxon>
        <taxon>rosids</taxon>
        <taxon>malvids</taxon>
        <taxon>Brassicales</taxon>
        <taxon>Brassicaceae</taxon>
        <taxon>Thlaspideae</taxon>
        <taxon>Thlaspi</taxon>
    </lineage>
</organism>
<keyword evidence="2" id="KW-1185">Reference proteome</keyword>
<proteinExistence type="predicted"/>
<dbReference type="Proteomes" id="UP000836841">
    <property type="component" value="Chromosome 4"/>
</dbReference>